<protein>
    <recommendedName>
        <fullName evidence="5">CRC domain-containing protein</fullName>
    </recommendedName>
</protein>
<dbReference type="PROSITE" id="PS51634">
    <property type="entry name" value="CRC"/>
    <property type="match status" value="1"/>
</dbReference>
<dbReference type="InterPro" id="IPR028307">
    <property type="entry name" value="Lin-54_fam"/>
</dbReference>
<dbReference type="GO" id="GO:0006355">
    <property type="term" value="P:regulation of DNA-templated transcription"/>
    <property type="evidence" value="ECO:0007669"/>
    <property type="project" value="TreeGrafter"/>
</dbReference>
<dbReference type="EMBL" id="LR824550">
    <property type="protein sequence ID" value="CAH1639258.1"/>
    <property type="molecule type" value="Genomic_DNA"/>
</dbReference>
<proteinExistence type="inferred from homology"/>
<evidence type="ECO:0000256" key="4">
    <source>
        <dbReference type="SAM" id="MobiDB-lite"/>
    </source>
</evidence>
<sequence length="917" mass="99283">MEHNLDDSLNLESAMGNMDFDHEAGVVSQEDIPLETTGHEPDIPMEFESIEEQQMLMDTGTEEIIVSDFMNDQYTLQEYSVQDDSVPETSGLDEVHGLNVMQAQEESMIDLQFEPDIPHSMTQEVTTTHTQPKYIAVKAAIPRKKNETVVTSNPPRQVPIAPKPPKLVPSGLPMSTATFSSGKQYAIAPKPVALVTTKNANVVKKMTLSSVIQGGAKSGNSFLTQIGKQLVMVPASGGQKIKLVTSGSGLPVQYVRASSDQAELIKNVSSGNTQKPVLAKVIVQGQSNTDPASQSAVITKLLPSSSAANLQTRYVIQQKTVPISIGTNKVIMASPTNQGVKFAKKQLIAIKSPTSTIAPATTPVATTTKKVVITANPSQNVILKTTAPPKTAQIKKDGNVVIQGQRSQIHQINVPGKGVQYIRLITNPITATQKQFLKGSTSAVAAPSKSFVLSDSKGNLIQMTAEKMDSGQPPPLVLTGSTTAKITTKPKKLVRIAPGTVKPAQTVQLQQQSARSSQSLLAPLSPMAEHNLEEVTDLLDGGSTNDEVDVSGNDAFEHSGDREIEREADRSEDERESKAALRALIADTVGEDSQDNHGVHEIEIDFERRQSSADDENTNSMDHDSSHRSDEHPLIVIPSSFNKQMREERSFTTIEHEVLPYLSPKASQALSESDLVSGDLGLRPRKACNCTKSQCLKLYCDCFANGEFCNRCNCNNCHNNLENEELRQKAIRACLDRNPNAFRPKIGKSKTGGPDIIRRHNKGCNCKRSGCLKNYCECYEAKIACTSMCKCVGCRNVEETLERRRDAMRLRDKLSDPMFRPPAIGQVKQPCSFMTSEVIEAVCQCLLAAGVEGDGGAGDGGAAAGAGAGLEPRPEPDPMRDVIEEFARCLQDIISASHQSTSLSVLDDVSTDCVLVR</sequence>
<dbReference type="Pfam" id="PF03638">
    <property type="entry name" value="TCR"/>
    <property type="match status" value="2"/>
</dbReference>
<accession>A0A9P0I5G9</accession>
<evidence type="ECO:0000313" key="6">
    <source>
        <dbReference type="EMBL" id="CAH1639258.1"/>
    </source>
</evidence>
<evidence type="ECO:0000256" key="3">
    <source>
        <dbReference type="ARBA" id="ARBA00023242"/>
    </source>
</evidence>
<keyword evidence="3" id="KW-0539">Nucleus</keyword>
<feature type="region of interest" description="Disordered" evidence="4">
    <location>
        <begin position="541"/>
        <end position="578"/>
    </location>
</feature>
<dbReference type="PANTHER" id="PTHR12446">
    <property type="entry name" value="TESMIN/TSO1-RELATED"/>
    <property type="match status" value="1"/>
</dbReference>
<evidence type="ECO:0000256" key="2">
    <source>
        <dbReference type="ARBA" id="ARBA00007267"/>
    </source>
</evidence>
<name>A0A9P0I5G9_SPOLI</name>
<dbReference type="PANTHER" id="PTHR12446:SF34">
    <property type="entry name" value="PROTEIN LIN-54 HOMOLOG"/>
    <property type="match status" value="1"/>
</dbReference>
<feature type="compositionally biased region" description="Basic and acidic residues" evidence="4">
    <location>
        <begin position="621"/>
        <end position="631"/>
    </location>
</feature>
<dbReference type="AlphaFoldDB" id="A0A9P0I5G9"/>
<keyword evidence="7" id="KW-1185">Reference proteome</keyword>
<dbReference type="InterPro" id="IPR005172">
    <property type="entry name" value="CRC"/>
</dbReference>
<reference evidence="6" key="1">
    <citation type="submission" date="2022-02" db="EMBL/GenBank/DDBJ databases">
        <authorList>
            <person name="King R."/>
        </authorList>
    </citation>
    <scope>NUCLEOTIDE SEQUENCE</scope>
</reference>
<dbReference type="Proteomes" id="UP001153321">
    <property type="component" value="Chromosome 19"/>
</dbReference>
<dbReference type="SMART" id="SM01114">
    <property type="entry name" value="CXC"/>
    <property type="match status" value="2"/>
</dbReference>
<feature type="region of interest" description="Disordered" evidence="4">
    <location>
        <begin position="146"/>
        <end position="169"/>
    </location>
</feature>
<dbReference type="InterPro" id="IPR033467">
    <property type="entry name" value="Tesmin/TSO1-like_CXC"/>
</dbReference>
<evidence type="ECO:0000313" key="7">
    <source>
        <dbReference type="Proteomes" id="UP001153321"/>
    </source>
</evidence>
<evidence type="ECO:0000256" key="1">
    <source>
        <dbReference type="ARBA" id="ARBA00004123"/>
    </source>
</evidence>
<comment type="similarity">
    <text evidence="2">Belongs to the lin-54 family.</text>
</comment>
<evidence type="ECO:0000259" key="5">
    <source>
        <dbReference type="PROSITE" id="PS51634"/>
    </source>
</evidence>
<comment type="subcellular location">
    <subcellularLocation>
        <location evidence="1">Nucleus</location>
    </subcellularLocation>
</comment>
<feature type="region of interest" description="Disordered" evidence="4">
    <location>
        <begin position="607"/>
        <end position="631"/>
    </location>
</feature>
<gene>
    <name evidence="6" type="ORF">SPLIT_LOCUS4615</name>
</gene>
<dbReference type="GO" id="GO:0005634">
    <property type="term" value="C:nucleus"/>
    <property type="evidence" value="ECO:0007669"/>
    <property type="project" value="UniProtKB-SubCell"/>
</dbReference>
<feature type="compositionally biased region" description="Basic and acidic residues" evidence="4">
    <location>
        <begin position="555"/>
        <end position="578"/>
    </location>
</feature>
<feature type="domain" description="CRC" evidence="5">
    <location>
        <begin position="684"/>
        <end position="799"/>
    </location>
</feature>
<organism evidence="6 7">
    <name type="scientific">Spodoptera littoralis</name>
    <name type="common">Egyptian cotton leafworm</name>
    <dbReference type="NCBI Taxonomy" id="7109"/>
    <lineage>
        <taxon>Eukaryota</taxon>
        <taxon>Metazoa</taxon>
        <taxon>Ecdysozoa</taxon>
        <taxon>Arthropoda</taxon>
        <taxon>Hexapoda</taxon>
        <taxon>Insecta</taxon>
        <taxon>Pterygota</taxon>
        <taxon>Neoptera</taxon>
        <taxon>Endopterygota</taxon>
        <taxon>Lepidoptera</taxon>
        <taxon>Glossata</taxon>
        <taxon>Ditrysia</taxon>
        <taxon>Noctuoidea</taxon>
        <taxon>Noctuidae</taxon>
        <taxon>Amphipyrinae</taxon>
        <taxon>Spodoptera</taxon>
    </lineage>
</organism>